<proteinExistence type="inferred from homology"/>
<evidence type="ECO:0000256" key="8">
    <source>
        <dbReference type="SAM" id="MobiDB-lite"/>
    </source>
</evidence>
<evidence type="ECO:0000313" key="9">
    <source>
        <dbReference type="EMBL" id="POW17744.1"/>
    </source>
</evidence>
<evidence type="ECO:0000256" key="5">
    <source>
        <dbReference type="ARBA" id="ARBA00023274"/>
    </source>
</evidence>
<accession>A0A2S4W7J7</accession>
<keyword evidence="2" id="KW-0809">Transit peptide</keyword>
<name>A0A2S4W7J7_9BASI</name>
<dbReference type="EMBL" id="PKSL01000002">
    <property type="protein sequence ID" value="POW17744.1"/>
    <property type="molecule type" value="Genomic_DNA"/>
</dbReference>
<evidence type="ECO:0000256" key="4">
    <source>
        <dbReference type="ARBA" id="ARBA00023128"/>
    </source>
</evidence>
<comment type="subcellular location">
    <subcellularLocation>
        <location evidence="1">Mitochondrion</location>
    </subcellularLocation>
</comment>
<dbReference type="Proteomes" id="UP000239156">
    <property type="component" value="Unassembled WGS sequence"/>
</dbReference>
<keyword evidence="4" id="KW-0496">Mitochondrion</keyword>
<evidence type="ECO:0000256" key="7">
    <source>
        <dbReference type="ARBA" id="ARBA00035179"/>
    </source>
</evidence>
<feature type="compositionally biased region" description="Polar residues" evidence="8">
    <location>
        <begin position="14"/>
        <end position="27"/>
    </location>
</feature>
<evidence type="ECO:0000256" key="6">
    <source>
        <dbReference type="ARBA" id="ARBA00033752"/>
    </source>
</evidence>
<dbReference type="PANTHER" id="PTHR28595">
    <property type="entry name" value="39S RIBOSOMAL PROTEIN L54, MITOCHONDRIAL"/>
    <property type="match status" value="1"/>
</dbReference>
<comment type="similarity">
    <text evidence="6">Belongs to the mitochondrion-specific ribosomal protein mL54 family.</text>
</comment>
<keyword evidence="10" id="KW-1185">Reference proteome</keyword>
<reference evidence="9" key="1">
    <citation type="submission" date="2017-12" db="EMBL/GenBank/DDBJ databases">
        <title>Gene loss provides genomic basis for host adaptation in cereal stripe rust fungi.</title>
        <authorList>
            <person name="Xia C."/>
        </authorList>
    </citation>
    <scope>NUCLEOTIDE SEQUENCE [LARGE SCALE GENOMIC DNA]</scope>
    <source>
        <strain evidence="9">93-210</strain>
    </source>
</reference>
<dbReference type="InterPro" id="IPR013870">
    <property type="entry name" value="Ribosomal_mL54"/>
</dbReference>
<evidence type="ECO:0000256" key="1">
    <source>
        <dbReference type="ARBA" id="ARBA00004173"/>
    </source>
</evidence>
<gene>
    <name evidence="9" type="ORF">PSTT_00406</name>
</gene>
<dbReference type="PANTHER" id="PTHR28595:SF1">
    <property type="entry name" value="LARGE RIBOSOMAL SUBUNIT PROTEIN ML54"/>
    <property type="match status" value="1"/>
</dbReference>
<dbReference type="OrthoDB" id="10252718at2759"/>
<evidence type="ECO:0000256" key="2">
    <source>
        <dbReference type="ARBA" id="ARBA00022946"/>
    </source>
</evidence>
<keyword evidence="5" id="KW-0687">Ribonucleoprotein</keyword>
<comment type="caution">
    <text evidence="9">The sequence shown here is derived from an EMBL/GenBank/DDBJ whole genome shotgun (WGS) entry which is preliminary data.</text>
</comment>
<feature type="region of interest" description="Disordered" evidence="8">
    <location>
        <begin position="1"/>
        <end position="27"/>
    </location>
</feature>
<protein>
    <recommendedName>
        <fullName evidence="7">Large ribosomal subunit protein mL54</fullName>
    </recommendedName>
</protein>
<dbReference type="Pfam" id="PF08561">
    <property type="entry name" value="Ribosomal_L37"/>
    <property type="match status" value="1"/>
</dbReference>
<organism evidence="9 10">
    <name type="scientific">Puccinia striiformis</name>
    <dbReference type="NCBI Taxonomy" id="27350"/>
    <lineage>
        <taxon>Eukaryota</taxon>
        <taxon>Fungi</taxon>
        <taxon>Dikarya</taxon>
        <taxon>Basidiomycota</taxon>
        <taxon>Pucciniomycotina</taxon>
        <taxon>Pucciniomycetes</taxon>
        <taxon>Pucciniales</taxon>
        <taxon>Pucciniaceae</taxon>
        <taxon>Puccinia</taxon>
    </lineage>
</organism>
<evidence type="ECO:0000256" key="3">
    <source>
        <dbReference type="ARBA" id="ARBA00022980"/>
    </source>
</evidence>
<keyword evidence="3" id="KW-0689">Ribosomal protein</keyword>
<dbReference type="VEuPathDB" id="FungiDB:PSTT_00406"/>
<evidence type="ECO:0000313" key="10">
    <source>
        <dbReference type="Proteomes" id="UP000239156"/>
    </source>
</evidence>
<dbReference type="VEuPathDB" id="FungiDB:PSHT_05994"/>
<sequence length="145" mass="16104">MSSLVKTGLRLSRHSGSNPLHSRTAPSTWVRHLAHATPQEKKTTQAKSQHSSRPHISFANQLFSSKTGLVSTIPEGSPIKGLAYIKGESDPIAKADGEYPSWLWTLLEPNMGAGHSDTPLRAVRRELNRENRINIRKSNFLKSKK</sequence>